<dbReference type="InterPro" id="IPR000014">
    <property type="entry name" value="PAS"/>
</dbReference>
<name>A0A6A5KGQ6_9PLEO</name>
<organism evidence="7 8">
    <name type="scientific">Decorospora gaudefroyi</name>
    <dbReference type="NCBI Taxonomy" id="184978"/>
    <lineage>
        <taxon>Eukaryota</taxon>
        <taxon>Fungi</taxon>
        <taxon>Dikarya</taxon>
        <taxon>Ascomycota</taxon>
        <taxon>Pezizomycotina</taxon>
        <taxon>Dothideomycetes</taxon>
        <taxon>Pleosporomycetidae</taxon>
        <taxon>Pleosporales</taxon>
        <taxon>Pleosporineae</taxon>
        <taxon>Pleosporaceae</taxon>
        <taxon>Decorospora</taxon>
    </lineage>
</organism>
<dbReference type="InterPro" id="IPR058846">
    <property type="entry name" value="PAS-like"/>
</dbReference>
<dbReference type="SMART" id="SM00448">
    <property type="entry name" value="REC"/>
    <property type="match status" value="1"/>
</dbReference>
<dbReference type="SUPFAM" id="SSF47384">
    <property type="entry name" value="Homodimeric domain of signal transducing histidine kinase"/>
    <property type="match status" value="1"/>
</dbReference>
<dbReference type="SMART" id="SM00388">
    <property type="entry name" value="HisKA"/>
    <property type="match status" value="1"/>
</dbReference>
<evidence type="ECO:0000259" key="6">
    <source>
        <dbReference type="PROSITE" id="PS50112"/>
    </source>
</evidence>
<dbReference type="PANTHER" id="PTHR43719:SF30">
    <property type="entry name" value="TWO-COMPONENT SYSTEM RESPONSE REGULATOR"/>
    <property type="match status" value="1"/>
</dbReference>
<keyword evidence="1 2" id="KW-0597">Phosphoprotein</keyword>
<evidence type="ECO:0000256" key="3">
    <source>
        <dbReference type="SAM" id="MobiDB-lite"/>
    </source>
</evidence>
<dbReference type="InterPro" id="IPR036890">
    <property type="entry name" value="HATPase_C_sf"/>
</dbReference>
<keyword evidence="8" id="KW-1185">Reference proteome</keyword>
<evidence type="ECO:0000313" key="7">
    <source>
        <dbReference type="EMBL" id="KAF1835179.1"/>
    </source>
</evidence>
<dbReference type="PROSITE" id="PS50112">
    <property type="entry name" value="PAS"/>
    <property type="match status" value="1"/>
</dbReference>
<dbReference type="InterPro" id="IPR003594">
    <property type="entry name" value="HATPase_dom"/>
</dbReference>
<evidence type="ECO:0000259" key="4">
    <source>
        <dbReference type="PROSITE" id="PS50109"/>
    </source>
</evidence>
<dbReference type="SUPFAM" id="SSF52172">
    <property type="entry name" value="CheY-like"/>
    <property type="match status" value="1"/>
</dbReference>
<feature type="domain" description="Histidine kinase" evidence="4">
    <location>
        <begin position="747"/>
        <end position="1015"/>
    </location>
</feature>
<dbReference type="InterPro" id="IPR036097">
    <property type="entry name" value="HisK_dim/P_sf"/>
</dbReference>
<dbReference type="GO" id="GO:0000155">
    <property type="term" value="F:phosphorelay sensor kinase activity"/>
    <property type="evidence" value="ECO:0007669"/>
    <property type="project" value="InterPro"/>
</dbReference>
<evidence type="ECO:0000313" key="8">
    <source>
        <dbReference type="Proteomes" id="UP000800040"/>
    </source>
</evidence>
<evidence type="ECO:0000256" key="1">
    <source>
        <dbReference type="ARBA" id="ARBA00022553"/>
    </source>
</evidence>
<protein>
    <recommendedName>
        <fullName evidence="9">Aerobic respiration control sensor protein arcB</fullName>
    </recommendedName>
</protein>
<dbReference type="Gene3D" id="1.10.287.130">
    <property type="match status" value="1"/>
</dbReference>
<dbReference type="CDD" id="cd17546">
    <property type="entry name" value="REC_hyHK_CKI1_RcsC-like"/>
    <property type="match status" value="1"/>
</dbReference>
<dbReference type="InterPro" id="IPR004358">
    <property type="entry name" value="Sig_transdc_His_kin-like_C"/>
</dbReference>
<dbReference type="Gene3D" id="3.30.450.20">
    <property type="entry name" value="PAS domain"/>
    <property type="match status" value="1"/>
</dbReference>
<evidence type="ECO:0000259" key="5">
    <source>
        <dbReference type="PROSITE" id="PS50110"/>
    </source>
</evidence>
<dbReference type="Pfam" id="PF00512">
    <property type="entry name" value="HisKA"/>
    <property type="match status" value="1"/>
</dbReference>
<reference evidence="7" key="1">
    <citation type="submission" date="2020-01" db="EMBL/GenBank/DDBJ databases">
        <authorList>
            <consortium name="DOE Joint Genome Institute"/>
            <person name="Haridas S."/>
            <person name="Albert R."/>
            <person name="Binder M."/>
            <person name="Bloem J."/>
            <person name="Labutti K."/>
            <person name="Salamov A."/>
            <person name="Andreopoulos B."/>
            <person name="Baker S.E."/>
            <person name="Barry K."/>
            <person name="Bills G."/>
            <person name="Bluhm B.H."/>
            <person name="Cannon C."/>
            <person name="Castanera R."/>
            <person name="Culley D.E."/>
            <person name="Daum C."/>
            <person name="Ezra D."/>
            <person name="Gonzalez J.B."/>
            <person name="Henrissat B."/>
            <person name="Kuo A."/>
            <person name="Liang C."/>
            <person name="Lipzen A."/>
            <person name="Lutzoni F."/>
            <person name="Magnuson J."/>
            <person name="Mondo S."/>
            <person name="Nolan M."/>
            <person name="Ohm R."/>
            <person name="Pangilinan J."/>
            <person name="Park H.-J."/>
            <person name="Ramirez L."/>
            <person name="Alfaro M."/>
            <person name="Sun H."/>
            <person name="Tritt A."/>
            <person name="Yoshinaga Y."/>
            <person name="Zwiers L.-H."/>
            <person name="Turgeon B.G."/>
            <person name="Goodwin S.B."/>
            <person name="Spatafora J.W."/>
            <person name="Crous P.W."/>
            <person name="Grigoriev I.V."/>
        </authorList>
    </citation>
    <scope>NUCLEOTIDE SEQUENCE</scope>
    <source>
        <strain evidence="7">P77</strain>
    </source>
</reference>
<dbReference type="InterPro" id="IPR050956">
    <property type="entry name" value="2C_system_His_kinase"/>
</dbReference>
<dbReference type="PANTHER" id="PTHR43719">
    <property type="entry name" value="TWO-COMPONENT HISTIDINE KINASE"/>
    <property type="match status" value="1"/>
</dbReference>
<feature type="domain" description="Response regulatory" evidence="5">
    <location>
        <begin position="1089"/>
        <end position="1217"/>
    </location>
</feature>
<dbReference type="Pfam" id="PF02518">
    <property type="entry name" value="HATPase_c"/>
    <property type="match status" value="1"/>
</dbReference>
<dbReference type="CDD" id="cd00082">
    <property type="entry name" value="HisKA"/>
    <property type="match status" value="1"/>
</dbReference>
<dbReference type="InterPro" id="IPR003661">
    <property type="entry name" value="HisK_dim/P_dom"/>
</dbReference>
<dbReference type="InterPro" id="IPR005467">
    <property type="entry name" value="His_kinase_dom"/>
</dbReference>
<accession>A0A6A5KGQ6</accession>
<dbReference type="AlphaFoldDB" id="A0A6A5KGQ6"/>
<sequence>MGCSHSKLPTPYSAPSDEGRNIGLDAAVVTRLNTCSLPQLLDQDERPTFVLNMDDYAKENGHPIRPMFCNKALREQEQLLDRVLTAPPHDPDPQSGNAKHEDFQTWATVISRYGDSRDIYPLTLQYNNLLWTAFSIYPNWRIISAHEVFQTLDPATIDPPSTSAPVSEIRTTKSAYETEERSKVLASAAAIPTEEILPDVQQPKFPPVFLGKDRDNFPPKRASSVTLLTPDSCVPDWTAPHPKGVLSDHLRFVRQIDWASTPLGPMEKWSLQFREIVCLVMRNPHPSSHPALMGTGFSGPFGEMWHKVGPIIRACARTGHSMLTHNQPLPIMRYGYMEESFFTWSFVPVFGGTERILGFYLNAFDTTVESISSRRMGLLRYLGECLNATRTVKEFWGRVLEGLIHNDYDVPLALLYSVSDSEDADNSSCHSSNSIPISTRSCILEGSVGVPRGHAISPEEFSLNKTDDPLILAFIEAMQTVEPKMLEMKNGTLPESLLEGIEWRGYGDPCREAIILPLRPTNADNVCALLLLGINPRRAYDQEYRSFTAMLNRQIATSLASVLLFEDEMRRTRHAAQVAALQQESLSLQLQLQTNRMRRMTEFSPLGMFLVDPNGRVVEANERYFEMTGHPRDLDKTEPFSWLELCQDRSKEVVMDMWYSMVETRSPTSREVQLNCSDVHPRDFNGEPIDYWALVSGQAEITPEGELLSFMGSLADISHLKWAQGLQERRLREAEESKRQQNEFIDITSHEMRNPLSAILICADDIRDTLTHHTFIGDDDSVAKECIEAANNIALCVQHQKAIVDDILTVSKLNSHLLHITPVPAQPLIIVQRSMAMFRPEVQAKGIKIEFVTHDTLQHLGIDWVMLDPSRLLQILVNLITNAIKFTQNSPKRIITVQVCASADNPDFNLPTGFQFIPPRNTPVNFANGEGWGSGQLIYLGIEVQDTGVGLSSEEKALLFEKFAQASPRTHVEYGGSSLGLFISRQLVELHGGQIGVTSEAGVGSTFGFYLQCRRMLPKSHNQHHNSPEQSMVAKQAIISRNTASIVAESKEKPSKPGVPPPTMRDKEENAKECMNTSTDERNKDSLLHVLVVEDNMVNQKVLTKQLIKEGCIVSTADNGVYALQHLEKTRFRATDGIPLTIILMDCEMPEMDGLTCCRKIREMEQRREVTDHVPIIAVTANIRGGQIETAKESGMDEVIGKPFRIPDLLAKMRALLKRLEEKKEED</sequence>
<proteinExistence type="predicted"/>
<dbReference type="PRINTS" id="PR00344">
    <property type="entry name" value="BCTRLSENSOR"/>
</dbReference>
<dbReference type="Pfam" id="PF13188">
    <property type="entry name" value="PAS_8"/>
    <property type="match status" value="1"/>
</dbReference>
<evidence type="ECO:0008006" key="9">
    <source>
        <dbReference type="Google" id="ProtNLM"/>
    </source>
</evidence>
<gene>
    <name evidence="7" type="ORF">BDW02DRAFT_638833</name>
</gene>
<feature type="region of interest" description="Disordered" evidence="3">
    <location>
        <begin position="1048"/>
        <end position="1070"/>
    </location>
</feature>
<dbReference type="InterPro" id="IPR035965">
    <property type="entry name" value="PAS-like_dom_sf"/>
</dbReference>
<dbReference type="CDD" id="cd00130">
    <property type="entry name" value="PAS"/>
    <property type="match status" value="1"/>
</dbReference>
<dbReference type="Proteomes" id="UP000800040">
    <property type="component" value="Unassembled WGS sequence"/>
</dbReference>
<dbReference type="SMART" id="SM00091">
    <property type="entry name" value="PAS"/>
    <property type="match status" value="1"/>
</dbReference>
<dbReference type="Gene3D" id="3.40.50.2300">
    <property type="match status" value="1"/>
</dbReference>
<dbReference type="SMART" id="SM00387">
    <property type="entry name" value="HATPase_c"/>
    <property type="match status" value="1"/>
</dbReference>
<dbReference type="Pfam" id="PF00072">
    <property type="entry name" value="Response_reg"/>
    <property type="match status" value="1"/>
</dbReference>
<dbReference type="SUPFAM" id="SSF55785">
    <property type="entry name" value="PYP-like sensor domain (PAS domain)"/>
    <property type="match status" value="1"/>
</dbReference>
<dbReference type="InterPro" id="IPR001789">
    <property type="entry name" value="Sig_transdc_resp-reg_receiver"/>
</dbReference>
<evidence type="ECO:0000256" key="2">
    <source>
        <dbReference type="PROSITE-ProRule" id="PRU00169"/>
    </source>
</evidence>
<dbReference type="PROSITE" id="PS50110">
    <property type="entry name" value="RESPONSE_REGULATORY"/>
    <property type="match status" value="1"/>
</dbReference>
<dbReference type="OrthoDB" id="303614at2759"/>
<dbReference type="SUPFAM" id="SSF55874">
    <property type="entry name" value="ATPase domain of HSP90 chaperone/DNA topoisomerase II/histidine kinase"/>
    <property type="match status" value="1"/>
</dbReference>
<dbReference type="Gene3D" id="3.30.565.10">
    <property type="entry name" value="Histidine kinase-like ATPase, C-terminal domain"/>
    <property type="match status" value="1"/>
</dbReference>
<dbReference type="InterPro" id="IPR011006">
    <property type="entry name" value="CheY-like_superfamily"/>
</dbReference>
<dbReference type="EMBL" id="ML975291">
    <property type="protein sequence ID" value="KAF1835179.1"/>
    <property type="molecule type" value="Genomic_DNA"/>
</dbReference>
<dbReference type="Pfam" id="PF26131">
    <property type="entry name" value="PAS-like"/>
    <property type="match status" value="1"/>
</dbReference>
<feature type="modified residue" description="4-aspartylphosphate" evidence="2">
    <location>
        <position position="1146"/>
    </location>
</feature>
<feature type="domain" description="PAS" evidence="6">
    <location>
        <begin position="593"/>
        <end position="633"/>
    </location>
</feature>
<dbReference type="PROSITE" id="PS50109">
    <property type="entry name" value="HIS_KIN"/>
    <property type="match status" value="1"/>
</dbReference>